<accession>A0A4C1SZX1</accession>
<dbReference type="EMBL" id="BGZK01004237">
    <property type="protein sequence ID" value="GBP07762.1"/>
    <property type="molecule type" value="Genomic_DNA"/>
</dbReference>
<dbReference type="GO" id="GO:0003964">
    <property type="term" value="F:RNA-directed DNA polymerase activity"/>
    <property type="evidence" value="ECO:0007669"/>
    <property type="project" value="UniProtKB-KW"/>
</dbReference>
<evidence type="ECO:0000313" key="9">
    <source>
        <dbReference type="Proteomes" id="UP000299102"/>
    </source>
</evidence>
<dbReference type="GO" id="GO:0016787">
    <property type="term" value="F:hydrolase activity"/>
    <property type="evidence" value="ECO:0007669"/>
    <property type="project" value="UniProtKB-KW"/>
</dbReference>
<keyword evidence="9" id="KW-1185">Reference proteome</keyword>
<dbReference type="Gene3D" id="3.30.70.270">
    <property type="match status" value="1"/>
</dbReference>
<dbReference type="Pfam" id="PF14223">
    <property type="entry name" value="Retrotran_gag_2"/>
    <property type="match status" value="1"/>
</dbReference>
<dbReference type="GO" id="GO:0003676">
    <property type="term" value="F:nucleic acid binding"/>
    <property type="evidence" value="ECO:0007669"/>
    <property type="project" value="InterPro"/>
</dbReference>
<gene>
    <name evidence="8" type="primary">pol</name>
    <name evidence="8" type="ORF">EVAR_69757_1</name>
</gene>
<keyword evidence="1" id="KW-0808">Transferase</keyword>
<evidence type="ECO:0000256" key="5">
    <source>
        <dbReference type="ARBA" id="ARBA00022801"/>
    </source>
</evidence>
<evidence type="ECO:0000256" key="6">
    <source>
        <dbReference type="ARBA" id="ARBA00022918"/>
    </source>
</evidence>
<evidence type="ECO:0000256" key="4">
    <source>
        <dbReference type="ARBA" id="ARBA00022759"/>
    </source>
</evidence>
<dbReference type="Pfam" id="PF17917">
    <property type="entry name" value="RT_RNaseH"/>
    <property type="match status" value="1"/>
</dbReference>
<keyword evidence="4" id="KW-0255">Endonuclease</keyword>
<dbReference type="CDD" id="cd09274">
    <property type="entry name" value="RNase_HI_RT_Ty3"/>
    <property type="match status" value="1"/>
</dbReference>
<dbReference type="STRING" id="151549.A0A4C1SZX1"/>
<dbReference type="OrthoDB" id="8031975at2759"/>
<dbReference type="InterPro" id="IPR012337">
    <property type="entry name" value="RNaseH-like_sf"/>
</dbReference>
<keyword evidence="2" id="KW-0548">Nucleotidyltransferase</keyword>
<dbReference type="SUPFAM" id="SSF56672">
    <property type="entry name" value="DNA/RNA polymerases"/>
    <property type="match status" value="1"/>
</dbReference>
<keyword evidence="6" id="KW-0695">RNA-directed DNA polymerase</keyword>
<comment type="caution">
    <text evidence="8">The sequence shown here is derived from an EMBL/GenBank/DDBJ whole genome shotgun (WGS) entry which is preliminary data.</text>
</comment>
<protein>
    <submittedName>
        <fullName evidence="8">Retrovirus-related Pol polyprotein from transposon 17.6</fullName>
    </submittedName>
</protein>
<dbReference type="AlphaFoldDB" id="A0A4C1SZX1"/>
<evidence type="ECO:0000259" key="7">
    <source>
        <dbReference type="Pfam" id="PF17917"/>
    </source>
</evidence>
<dbReference type="Gene3D" id="3.30.420.10">
    <property type="entry name" value="Ribonuclease H-like superfamily/Ribonuclease H"/>
    <property type="match status" value="1"/>
</dbReference>
<keyword evidence="5" id="KW-0378">Hydrolase</keyword>
<dbReference type="GO" id="GO:0004519">
    <property type="term" value="F:endonuclease activity"/>
    <property type="evidence" value="ECO:0007669"/>
    <property type="project" value="UniProtKB-KW"/>
</dbReference>
<dbReference type="InterPro" id="IPR041373">
    <property type="entry name" value="RT_RNaseH"/>
</dbReference>
<dbReference type="GO" id="GO:0042575">
    <property type="term" value="C:DNA polymerase complex"/>
    <property type="evidence" value="ECO:0007669"/>
    <property type="project" value="UniProtKB-ARBA"/>
</dbReference>
<evidence type="ECO:0000313" key="8">
    <source>
        <dbReference type="EMBL" id="GBP07762.1"/>
    </source>
</evidence>
<dbReference type="InterPro" id="IPR043502">
    <property type="entry name" value="DNA/RNA_pol_sf"/>
</dbReference>
<evidence type="ECO:0000256" key="1">
    <source>
        <dbReference type="ARBA" id="ARBA00022679"/>
    </source>
</evidence>
<organism evidence="8 9">
    <name type="scientific">Eumeta variegata</name>
    <name type="common">Bagworm moth</name>
    <name type="synonym">Eumeta japonica</name>
    <dbReference type="NCBI Taxonomy" id="151549"/>
    <lineage>
        <taxon>Eukaryota</taxon>
        <taxon>Metazoa</taxon>
        <taxon>Ecdysozoa</taxon>
        <taxon>Arthropoda</taxon>
        <taxon>Hexapoda</taxon>
        <taxon>Insecta</taxon>
        <taxon>Pterygota</taxon>
        <taxon>Neoptera</taxon>
        <taxon>Endopterygota</taxon>
        <taxon>Lepidoptera</taxon>
        <taxon>Glossata</taxon>
        <taxon>Ditrysia</taxon>
        <taxon>Tineoidea</taxon>
        <taxon>Psychidae</taxon>
        <taxon>Oiketicinae</taxon>
        <taxon>Eumeta</taxon>
    </lineage>
</organism>
<feature type="domain" description="Reverse transcriptase RNase H-like" evidence="7">
    <location>
        <begin position="59"/>
        <end position="161"/>
    </location>
</feature>
<evidence type="ECO:0000256" key="3">
    <source>
        <dbReference type="ARBA" id="ARBA00022722"/>
    </source>
</evidence>
<dbReference type="PANTHER" id="PTHR37984:SF5">
    <property type="entry name" value="PROTEIN NYNRIN-LIKE"/>
    <property type="match status" value="1"/>
</dbReference>
<dbReference type="InterPro" id="IPR050951">
    <property type="entry name" value="Retrovirus_Pol_polyprotein"/>
</dbReference>
<sequence length="683" mass="77946">MGLTGYYHKFIRDYSKVAQPITKYLKKGVKINTRDPTYIDAFLKLKNLISTHPILRFPNFDKPFTLTTDASNYALGAVLSQEGHPVCYASRTLNDHERNYSATDKEFLAIIWSVGYFRPYLYGRKFKIRTDHQPIKYLQAKYKGKDLSPRHQRWLLKLGEYDCEIEYLKGKENKVADFLSRLENSENMENTKEGTFLKNVEDNTSDLNVIGNIEDESDCNATIHSAEENLADNEFKAARIKEFLSQEGIQLHITKPNSHTGNADIERLHNTLAEKFRIWWITPLIMMWTPYNEAHFNVTEIKDQTGFVDLQTGNQEIVKDTDIVIHMINIDQIEEIINEMTDNIILMKIKNKDILQKELLDTRNKLLTLLPRNNRYKRGLMNAIGSMSSSSSKLKSSCLDEAEVRKQKGADEYYSRLRKQVEPPAKASTGESATAEERVMWKTRDNKALATITLSVRITELINLKTCKTAKEAWSKLLSIFLLCSLPSELESFVIAIESRDVLPSVEQLKNKILEEEQRRCENSRGNSDQCPIKMKSSHNQESAMTILNSCVNEGTVNEWLLDSGASSHVCREKCLFSDQSVGDAENENLINNEILTDGDSCLSTQSDFEGFDDVLDETMKRNVNGKRARSRPSILRTDYNQIKNSGSKTNNNDNKQLNKTTDCEIANDAISQQASNSNENNS</sequence>
<dbReference type="Proteomes" id="UP000299102">
    <property type="component" value="Unassembled WGS sequence"/>
</dbReference>
<name>A0A4C1SZX1_EUMVA</name>
<proteinExistence type="predicted"/>
<dbReference type="InterPro" id="IPR043128">
    <property type="entry name" value="Rev_trsase/Diguanyl_cyclase"/>
</dbReference>
<dbReference type="SUPFAM" id="SSF53098">
    <property type="entry name" value="Ribonuclease H-like"/>
    <property type="match status" value="1"/>
</dbReference>
<dbReference type="PANTHER" id="PTHR37984">
    <property type="entry name" value="PROTEIN CBG26694"/>
    <property type="match status" value="1"/>
</dbReference>
<reference evidence="8 9" key="1">
    <citation type="journal article" date="2019" name="Commun. Biol.">
        <title>The bagworm genome reveals a unique fibroin gene that provides high tensile strength.</title>
        <authorList>
            <person name="Kono N."/>
            <person name="Nakamura H."/>
            <person name="Ohtoshi R."/>
            <person name="Tomita M."/>
            <person name="Numata K."/>
            <person name="Arakawa K."/>
        </authorList>
    </citation>
    <scope>NUCLEOTIDE SEQUENCE [LARGE SCALE GENOMIC DNA]</scope>
</reference>
<evidence type="ECO:0000256" key="2">
    <source>
        <dbReference type="ARBA" id="ARBA00022695"/>
    </source>
</evidence>
<dbReference type="InterPro" id="IPR036397">
    <property type="entry name" value="RNaseH_sf"/>
</dbReference>
<keyword evidence="3" id="KW-0540">Nuclease</keyword>